<reference evidence="2 4" key="1">
    <citation type="submission" date="2020-07" db="EMBL/GenBank/DDBJ databases">
        <authorList>
            <person name="Pothier F. J."/>
        </authorList>
    </citation>
    <scope>NUCLEOTIDE SEQUENCE [LARGE SCALE GENOMIC DNA]</scope>
    <source>
        <strain evidence="2 4">CFBP 498</strain>
    </source>
</reference>
<feature type="transmembrane region" description="Helical" evidence="1">
    <location>
        <begin position="66"/>
        <end position="91"/>
    </location>
</feature>
<name>A0A6V7DAE9_9XANT</name>
<evidence type="ECO:0008006" key="6">
    <source>
        <dbReference type="Google" id="ProtNLM"/>
    </source>
</evidence>
<keyword evidence="1" id="KW-0472">Membrane</keyword>
<proteinExistence type="predicted"/>
<evidence type="ECO:0000313" key="3">
    <source>
        <dbReference type="EMBL" id="MDV7248714.1"/>
    </source>
</evidence>
<dbReference type="EMBL" id="LR828257">
    <property type="protein sequence ID" value="CAD0330914.1"/>
    <property type="molecule type" value="Genomic_DNA"/>
</dbReference>
<keyword evidence="4" id="KW-1185">Reference proteome</keyword>
<evidence type="ECO:0000313" key="4">
    <source>
        <dbReference type="Proteomes" id="UP000515406"/>
    </source>
</evidence>
<dbReference type="EMBL" id="JAWMQI010000030">
    <property type="protein sequence ID" value="MDV7248714.1"/>
    <property type="molecule type" value="Genomic_DNA"/>
</dbReference>
<dbReference type="AlphaFoldDB" id="A0A6V7DAE9"/>
<dbReference type="Proteomes" id="UP000515406">
    <property type="component" value="Chromosome"/>
</dbReference>
<dbReference type="EMBL" id="LR828257">
    <property type="protein sequence ID" value="CAD0330905.1"/>
    <property type="molecule type" value="Genomic_DNA"/>
</dbReference>
<evidence type="ECO:0000256" key="1">
    <source>
        <dbReference type="SAM" id="Phobius"/>
    </source>
</evidence>
<organism evidence="2 4">
    <name type="scientific">Xanthomonas hortorum pv. vitians</name>
    <dbReference type="NCBI Taxonomy" id="83224"/>
    <lineage>
        <taxon>Bacteria</taxon>
        <taxon>Pseudomonadati</taxon>
        <taxon>Pseudomonadota</taxon>
        <taxon>Gammaproteobacteria</taxon>
        <taxon>Lysobacterales</taxon>
        <taxon>Lysobacteraceae</taxon>
        <taxon>Xanthomonas</taxon>
    </lineage>
</organism>
<protein>
    <recommendedName>
        <fullName evidence="6">Transmembrane protein</fullName>
    </recommendedName>
</protein>
<keyword evidence="1" id="KW-1133">Transmembrane helix</keyword>
<evidence type="ECO:0000313" key="2">
    <source>
        <dbReference type="EMBL" id="CAD0330905.1"/>
    </source>
</evidence>
<gene>
    <name evidence="2" type="ORF">CFBP498_21780</name>
    <name evidence="3" type="ORF">R4K57_09895</name>
</gene>
<reference evidence="3 5" key="2">
    <citation type="submission" date="2023-10" db="EMBL/GenBank/DDBJ databases">
        <title>A new tool for lettuce pathogen research.</title>
        <authorList>
            <person name="Horton K.N."/>
            <person name="Cseke L.J."/>
            <person name="Badiwe M."/>
            <person name="Tesfaye D."/>
            <person name="Klein A."/>
            <person name="Su J."/>
            <person name="Potnis N."/>
            <person name="Gassmann W."/>
        </authorList>
    </citation>
    <scope>NUCLEOTIDE SEQUENCE [LARGE SCALE GENOMIC DNA]</scope>
    <source>
        <strain evidence="3 5">JSKH1901</strain>
    </source>
</reference>
<dbReference type="RefSeq" id="WP_229015544.1">
    <property type="nucleotide sequence ID" value="NZ_JAJTZF010000154.1"/>
</dbReference>
<keyword evidence="1" id="KW-0812">Transmembrane</keyword>
<dbReference type="Proteomes" id="UP001187425">
    <property type="component" value="Unassembled WGS sequence"/>
</dbReference>
<accession>A0A6V7DAE9</accession>
<feature type="transmembrane region" description="Helical" evidence="1">
    <location>
        <begin position="12"/>
        <end position="32"/>
    </location>
</feature>
<sequence>MGELHLDANSIFNGIVVVVFAAGGSWALGQAWGRLGLLSNRLSLKILRAELRKVVELQGDPAKIAVFLLTQVLFCLAIMGVGAVYAPLAFFEGGMKWFVAILAVLGLSVYGCAIYAVGILIRLRKGAAYVQRQEARIAAVEEKLGRTQVGKEKVRD</sequence>
<evidence type="ECO:0000313" key="5">
    <source>
        <dbReference type="Proteomes" id="UP001187425"/>
    </source>
</evidence>
<feature type="transmembrane region" description="Helical" evidence="1">
    <location>
        <begin position="97"/>
        <end position="123"/>
    </location>
</feature>